<dbReference type="EMBL" id="JADEYP010000022">
    <property type="protein sequence ID" value="MCA5005819.1"/>
    <property type="molecule type" value="Genomic_DNA"/>
</dbReference>
<dbReference type="Gene3D" id="2.60.120.260">
    <property type="entry name" value="Galactose-binding domain-like"/>
    <property type="match status" value="1"/>
</dbReference>
<evidence type="ECO:0000313" key="1">
    <source>
        <dbReference type="EMBL" id="MCA5005819.1"/>
    </source>
</evidence>
<protein>
    <submittedName>
        <fullName evidence="1">Uncharacterized protein</fullName>
    </submittedName>
</protein>
<gene>
    <name evidence="1" type="ORF">IPZ78_11720</name>
</gene>
<reference evidence="1" key="1">
    <citation type="submission" date="2020-10" db="EMBL/GenBank/DDBJ databases">
        <authorList>
            <person name="Lu T."/>
            <person name="Wang Q."/>
            <person name="Han X."/>
        </authorList>
    </citation>
    <scope>NUCLEOTIDE SEQUENCE</scope>
    <source>
        <strain evidence="1">WQ 366</strain>
    </source>
</reference>
<proteinExistence type="predicted"/>
<sequence>MKKIYNNILPVFIVCTLLFGFIGCKENTLVIPTQIPLDEVDVNERGPVKQNNFKVISDDDETVKFDISSVDREIVEAVYFSYNTMGEKVTTEVKDFDNKYIITKLPTSTPTNIEVWAKGKNGLESKKFSYLVSALPFPAKGIVNNINFEAGIRKFSIFLLNLSRANAKLYYKIDAATNYTEVNLPTPTAGETLELKNITAGKHTITYYVIDANGGQSENKTVELNVLDPVLVNFNTAALRAGWTPYASNSNSASEGPHSMLDANSGSVWHTQWSTTITSTHTAVQKYPFTLIFTFTKTRATSTSGLFNEESLKTSAGPYNPIIIKEVTLLHRALNNYRVKDIELYGIKTDGSEIKLGDFVLSNTRQDNIISLPNNETLFKAIKVVCLTTFHATDRFANLNEIYIKGYNEY</sequence>
<comment type="caution">
    <text evidence="1">The sequence shown here is derived from an EMBL/GenBank/DDBJ whole genome shotgun (WGS) entry which is preliminary data.</text>
</comment>
<name>A0ABS7ZAV8_9SPHI</name>
<dbReference type="Proteomes" id="UP001165302">
    <property type="component" value="Unassembled WGS sequence"/>
</dbReference>
<dbReference type="RefSeq" id="WP_225553935.1">
    <property type="nucleotide sequence ID" value="NZ_JADEYP010000022.1"/>
</dbReference>
<accession>A0ABS7ZAV8</accession>
<evidence type="ECO:0000313" key="2">
    <source>
        <dbReference type="Proteomes" id="UP001165302"/>
    </source>
</evidence>
<keyword evidence="2" id="KW-1185">Reference proteome</keyword>
<dbReference type="PROSITE" id="PS51257">
    <property type="entry name" value="PROKAR_LIPOPROTEIN"/>
    <property type="match status" value="1"/>
</dbReference>
<organism evidence="1 2">
    <name type="scientific">Sphingobacterium bovistauri</name>
    <dbReference type="NCBI Taxonomy" id="2781959"/>
    <lineage>
        <taxon>Bacteria</taxon>
        <taxon>Pseudomonadati</taxon>
        <taxon>Bacteroidota</taxon>
        <taxon>Sphingobacteriia</taxon>
        <taxon>Sphingobacteriales</taxon>
        <taxon>Sphingobacteriaceae</taxon>
        <taxon>Sphingobacterium</taxon>
    </lineage>
</organism>